<keyword evidence="7" id="KW-1185">Reference proteome</keyword>
<keyword evidence="3 5" id="KW-1133">Transmembrane helix</keyword>
<feature type="transmembrane region" description="Helical" evidence="5">
    <location>
        <begin position="69"/>
        <end position="90"/>
    </location>
</feature>
<dbReference type="InterPro" id="IPR052527">
    <property type="entry name" value="Metal_cation-efflux_comp"/>
</dbReference>
<protein>
    <recommendedName>
        <fullName evidence="8">Isoprenylcysteine carboxyl methyltransferase</fullName>
    </recommendedName>
</protein>
<dbReference type="PANTHER" id="PTHR43847:SF1">
    <property type="entry name" value="BLL3993 PROTEIN"/>
    <property type="match status" value="1"/>
</dbReference>
<comment type="caution">
    <text evidence="6">The sequence shown here is derived from an EMBL/GenBank/DDBJ whole genome shotgun (WGS) entry which is preliminary data.</text>
</comment>
<dbReference type="Pfam" id="PF04140">
    <property type="entry name" value="ICMT"/>
    <property type="match status" value="1"/>
</dbReference>
<proteinExistence type="predicted"/>
<evidence type="ECO:0000313" key="7">
    <source>
        <dbReference type="Proteomes" id="UP000215059"/>
    </source>
</evidence>
<feature type="transmembrane region" description="Helical" evidence="5">
    <location>
        <begin position="122"/>
        <end position="148"/>
    </location>
</feature>
<evidence type="ECO:0000256" key="2">
    <source>
        <dbReference type="ARBA" id="ARBA00022692"/>
    </source>
</evidence>
<sequence length="191" mass="21841">MAAFYFFFAFIVLQRAAELVVAKRNEKKLRSEGAVEFGSGHYPYIVALHAAFFVSLFAEVWFKGGGLHPLWLIIFILFMIVQGIRLWALLSLGKYWNTKILLVPNAQVIAKGPYRFMRHPNYAVVIAELLLVPLLFEAYFTAVLFSLLNIWMLSVRIPAEEKALKEFTDYESRHGSNARFMPRSTGNNSNS</sequence>
<keyword evidence="4 5" id="KW-0472">Membrane</keyword>
<evidence type="ECO:0000256" key="4">
    <source>
        <dbReference type="ARBA" id="ARBA00023136"/>
    </source>
</evidence>
<name>A0A235FAQ9_9BACL</name>
<dbReference type="AlphaFoldDB" id="A0A235FAQ9"/>
<evidence type="ECO:0000256" key="5">
    <source>
        <dbReference type="SAM" id="Phobius"/>
    </source>
</evidence>
<dbReference type="PANTHER" id="PTHR43847">
    <property type="entry name" value="BLL3993 PROTEIN"/>
    <property type="match status" value="1"/>
</dbReference>
<gene>
    <name evidence="6" type="ORF">CGZ90_00460</name>
</gene>
<dbReference type="GO" id="GO:0004671">
    <property type="term" value="F:protein C-terminal S-isoprenylcysteine carboxyl O-methyltransferase activity"/>
    <property type="evidence" value="ECO:0007669"/>
    <property type="project" value="InterPro"/>
</dbReference>
<organism evidence="6 7">
    <name type="scientific">Fictibacillus aquaticus</name>
    <dbReference type="NCBI Taxonomy" id="2021314"/>
    <lineage>
        <taxon>Bacteria</taxon>
        <taxon>Bacillati</taxon>
        <taxon>Bacillota</taxon>
        <taxon>Bacilli</taxon>
        <taxon>Bacillales</taxon>
        <taxon>Fictibacillaceae</taxon>
        <taxon>Fictibacillus</taxon>
    </lineage>
</organism>
<dbReference type="EMBL" id="NOII01000001">
    <property type="protein sequence ID" value="OYD58410.1"/>
    <property type="molecule type" value="Genomic_DNA"/>
</dbReference>
<dbReference type="OrthoDB" id="7203053at2"/>
<evidence type="ECO:0000313" key="6">
    <source>
        <dbReference type="EMBL" id="OYD58410.1"/>
    </source>
</evidence>
<feature type="transmembrane region" description="Helical" evidence="5">
    <location>
        <begin position="41"/>
        <end position="62"/>
    </location>
</feature>
<dbReference type="Gene3D" id="1.20.120.1630">
    <property type="match status" value="1"/>
</dbReference>
<evidence type="ECO:0000256" key="3">
    <source>
        <dbReference type="ARBA" id="ARBA00022989"/>
    </source>
</evidence>
<keyword evidence="2 5" id="KW-0812">Transmembrane</keyword>
<dbReference type="RefSeq" id="WP_094250372.1">
    <property type="nucleotide sequence ID" value="NZ_JBHLXL010000001.1"/>
</dbReference>
<reference evidence="6 7" key="1">
    <citation type="submission" date="2017-07" db="EMBL/GenBank/DDBJ databases">
        <title>Fictibacillus sp. nov. GDSW-R2A3 Genome sequencing and assembly.</title>
        <authorList>
            <person name="Mayilraj S."/>
        </authorList>
    </citation>
    <scope>NUCLEOTIDE SEQUENCE [LARGE SCALE GENOMIC DNA]</scope>
    <source>
        <strain evidence="6 7">GDSW-R2A3</strain>
    </source>
</reference>
<dbReference type="InterPro" id="IPR007269">
    <property type="entry name" value="ICMT_MeTrfase"/>
</dbReference>
<dbReference type="Proteomes" id="UP000215059">
    <property type="component" value="Unassembled WGS sequence"/>
</dbReference>
<comment type="subcellular location">
    <subcellularLocation>
        <location evidence="1">Membrane</location>
        <topology evidence="1">Multi-pass membrane protein</topology>
    </subcellularLocation>
</comment>
<dbReference type="GO" id="GO:0016020">
    <property type="term" value="C:membrane"/>
    <property type="evidence" value="ECO:0007669"/>
    <property type="project" value="UniProtKB-SubCell"/>
</dbReference>
<evidence type="ECO:0008006" key="8">
    <source>
        <dbReference type="Google" id="ProtNLM"/>
    </source>
</evidence>
<accession>A0A235FAQ9</accession>
<evidence type="ECO:0000256" key="1">
    <source>
        <dbReference type="ARBA" id="ARBA00004141"/>
    </source>
</evidence>